<feature type="transmembrane region" description="Helical" evidence="1">
    <location>
        <begin position="233"/>
        <end position="251"/>
    </location>
</feature>
<dbReference type="PANTHER" id="PTHR39430">
    <property type="entry name" value="MEMBRANE-ASSOCIATED PROTEASE-RELATED"/>
    <property type="match status" value="1"/>
</dbReference>
<proteinExistence type="predicted"/>
<feature type="transmembrane region" description="Helical" evidence="1">
    <location>
        <begin position="184"/>
        <end position="201"/>
    </location>
</feature>
<keyword evidence="1" id="KW-0812">Transmembrane</keyword>
<feature type="transmembrane region" description="Helical" evidence="1">
    <location>
        <begin position="111"/>
        <end position="133"/>
    </location>
</feature>
<keyword evidence="3" id="KW-0482">Metalloprotease</keyword>
<keyword evidence="1" id="KW-0472">Membrane</keyword>
<gene>
    <name evidence="3" type="ORF">JIV24_03435</name>
</gene>
<keyword evidence="1" id="KW-1133">Transmembrane helix</keyword>
<evidence type="ECO:0000313" key="4">
    <source>
        <dbReference type="Proteomes" id="UP000605676"/>
    </source>
</evidence>
<name>A0ABS1HGQ0_9BACT</name>
<keyword evidence="4" id="KW-1185">Reference proteome</keyword>
<organism evidence="3 4">
    <name type="scientific">Carboxylicivirga marina</name>
    <dbReference type="NCBI Taxonomy" id="2800988"/>
    <lineage>
        <taxon>Bacteria</taxon>
        <taxon>Pseudomonadati</taxon>
        <taxon>Bacteroidota</taxon>
        <taxon>Bacteroidia</taxon>
        <taxon>Marinilabiliales</taxon>
        <taxon>Marinilabiliaceae</taxon>
        <taxon>Carboxylicivirga</taxon>
    </lineage>
</organism>
<keyword evidence="3" id="KW-0378">Hydrolase</keyword>
<feature type="transmembrane region" description="Helical" evidence="1">
    <location>
        <begin position="207"/>
        <end position="226"/>
    </location>
</feature>
<dbReference type="Pfam" id="PF02517">
    <property type="entry name" value="Rce1-like"/>
    <property type="match status" value="1"/>
</dbReference>
<accession>A0ABS1HGQ0</accession>
<dbReference type="RefSeq" id="WP_200463603.1">
    <property type="nucleotide sequence ID" value="NZ_JAENRR010000005.1"/>
</dbReference>
<feature type="domain" description="CAAX prenyl protease 2/Lysostaphin resistance protein A-like" evidence="2">
    <location>
        <begin position="150"/>
        <end position="246"/>
    </location>
</feature>
<evidence type="ECO:0000259" key="2">
    <source>
        <dbReference type="Pfam" id="PF02517"/>
    </source>
</evidence>
<protein>
    <submittedName>
        <fullName evidence="3">CPBP family intramembrane metalloprotease</fullName>
    </submittedName>
</protein>
<reference evidence="3 4" key="1">
    <citation type="submission" date="2021-01" db="EMBL/GenBank/DDBJ databases">
        <title>Carboxyliciviraga sp.nov., isolated from coastal sediments.</title>
        <authorList>
            <person name="Lu D."/>
            <person name="Zhang T."/>
        </authorList>
    </citation>
    <scope>NUCLEOTIDE SEQUENCE [LARGE SCALE GENOMIC DNA]</scope>
    <source>
        <strain evidence="3 4">N1Y132</strain>
    </source>
</reference>
<dbReference type="GO" id="GO:0008237">
    <property type="term" value="F:metallopeptidase activity"/>
    <property type="evidence" value="ECO:0007669"/>
    <property type="project" value="UniProtKB-KW"/>
</dbReference>
<sequence length="309" mass="35213">MKHLESAFKGENEWWKYLLMLTIIPFFAQLPAAIPFLIARAITDLPEGVKEEDVSLMLPETYGLNSSVGLALMVFVFICMLIAFVVLYKPFHGQSFKNVLNGTNTIRWRRIIIGFAVCFVVEAFFLVTDYYLNINDYEMRLNWDALIPLAIVSFLLIPFQSAYEEIMFRGYIARGVARLTRNRLAVIIIPTILFALLHAFNPEVDKHGFWMMMPFYAIVGLSYAIISVLDDGIEIAIGLHAANNVFSSVFVTTEDSALKTDALLFLKEVNVPEEILPFIIVQVIIFAAIAFKYRWKIKTLFTKIEVGKV</sequence>
<evidence type="ECO:0000256" key="1">
    <source>
        <dbReference type="SAM" id="Phobius"/>
    </source>
</evidence>
<feature type="transmembrane region" description="Helical" evidence="1">
    <location>
        <begin position="21"/>
        <end position="42"/>
    </location>
</feature>
<feature type="transmembrane region" description="Helical" evidence="1">
    <location>
        <begin position="62"/>
        <end position="88"/>
    </location>
</feature>
<dbReference type="InterPro" id="IPR003675">
    <property type="entry name" value="Rce1/LyrA-like_dom"/>
</dbReference>
<dbReference type="EMBL" id="JAENRR010000005">
    <property type="protein sequence ID" value="MBK3516379.1"/>
    <property type="molecule type" value="Genomic_DNA"/>
</dbReference>
<dbReference type="PANTHER" id="PTHR39430:SF1">
    <property type="entry name" value="PROTEASE"/>
    <property type="match status" value="1"/>
</dbReference>
<keyword evidence="3" id="KW-0645">Protease</keyword>
<dbReference type="Proteomes" id="UP000605676">
    <property type="component" value="Unassembled WGS sequence"/>
</dbReference>
<comment type="caution">
    <text evidence="3">The sequence shown here is derived from an EMBL/GenBank/DDBJ whole genome shotgun (WGS) entry which is preliminary data.</text>
</comment>
<feature type="transmembrane region" description="Helical" evidence="1">
    <location>
        <begin position="275"/>
        <end position="293"/>
    </location>
</feature>
<feature type="transmembrane region" description="Helical" evidence="1">
    <location>
        <begin position="145"/>
        <end position="163"/>
    </location>
</feature>
<evidence type="ECO:0000313" key="3">
    <source>
        <dbReference type="EMBL" id="MBK3516379.1"/>
    </source>
</evidence>